<comment type="subcellular location">
    <subcellularLocation>
        <location evidence="1">Golgi apparatus membrane</location>
        <topology evidence="1">Single-pass type II membrane protein</topology>
    </subcellularLocation>
</comment>
<feature type="compositionally biased region" description="Low complexity" evidence="10">
    <location>
        <begin position="227"/>
        <end position="241"/>
    </location>
</feature>
<accession>A0ABD2KN32</accession>
<organism evidence="11 12">
    <name type="scientific">Heterodera schachtii</name>
    <name type="common">Sugarbeet cyst nematode worm</name>
    <name type="synonym">Tylenchus schachtii</name>
    <dbReference type="NCBI Taxonomy" id="97005"/>
    <lineage>
        <taxon>Eukaryota</taxon>
        <taxon>Metazoa</taxon>
        <taxon>Ecdysozoa</taxon>
        <taxon>Nematoda</taxon>
        <taxon>Chromadorea</taxon>
        <taxon>Rhabditida</taxon>
        <taxon>Tylenchina</taxon>
        <taxon>Tylenchomorpha</taxon>
        <taxon>Tylenchoidea</taxon>
        <taxon>Heteroderidae</taxon>
        <taxon>Heteroderinae</taxon>
        <taxon>Heterodera</taxon>
    </lineage>
</organism>
<dbReference type="InterPro" id="IPR002659">
    <property type="entry name" value="Glyco_trans_31"/>
</dbReference>
<evidence type="ECO:0000256" key="8">
    <source>
        <dbReference type="ARBA" id="ARBA00023034"/>
    </source>
</evidence>
<evidence type="ECO:0000256" key="6">
    <source>
        <dbReference type="ARBA" id="ARBA00022968"/>
    </source>
</evidence>
<dbReference type="Proteomes" id="UP001620645">
    <property type="component" value="Unassembled WGS sequence"/>
</dbReference>
<comment type="caution">
    <text evidence="11">The sequence shown here is derived from an EMBL/GenBank/DDBJ whole genome shotgun (WGS) entry which is preliminary data.</text>
</comment>
<evidence type="ECO:0000256" key="2">
    <source>
        <dbReference type="ARBA" id="ARBA00008661"/>
    </source>
</evidence>
<keyword evidence="8" id="KW-0333">Golgi apparatus</keyword>
<feature type="compositionally biased region" description="Basic residues" evidence="10">
    <location>
        <begin position="190"/>
        <end position="217"/>
    </location>
</feature>
<evidence type="ECO:0000256" key="1">
    <source>
        <dbReference type="ARBA" id="ARBA00004323"/>
    </source>
</evidence>
<evidence type="ECO:0000313" key="11">
    <source>
        <dbReference type="EMBL" id="KAL3104298.1"/>
    </source>
</evidence>
<comment type="similarity">
    <text evidence="2">Belongs to the glycosyltransferase 31 family.</text>
</comment>
<evidence type="ECO:0000256" key="5">
    <source>
        <dbReference type="ARBA" id="ARBA00022692"/>
    </source>
</evidence>
<feature type="region of interest" description="Disordered" evidence="10">
    <location>
        <begin position="1"/>
        <end position="56"/>
    </location>
</feature>
<keyword evidence="3" id="KW-0328">Glycosyltransferase</keyword>
<dbReference type="GO" id="GO:0000139">
    <property type="term" value="C:Golgi membrane"/>
    <property type="evidence" value="ECO:0007669"/>
    <property type="project" value="UniProtKB-SubCell"/>
</dbReference>
<feature type="compositionally biased region" description="Low complexity" evidence="10">
    <location>
        <begin position="10"/>
        <end position="56"/>
    </location>
</feature>
<dbReference type="EMBL" id="JBICCN010000005">
    <property type="protein sequence ID" value="KAL3104298.1"/>
    <property type="molecule type" value="Genomic_DNA"/>
</dbReference>
<dbReference type="PANTHER" id="PTHR11214">
    <property type="entry name" value="BETA-1,3-N-ACETYLGLUCOSAMINYLTRANSFERASE"/>
    <property type="match status" value="1"/>
</dbReference>
<dbReference type="AlphaFoldDB" id="A0ABD2KN32"/>
<keyword evidence="7" id="KW-1133">Transmembrane helix</keyword>
<evidence type="ECO:0008006" key="13">
    <source>
        <dbReference type="Google" id="ProtNLM"/>
    </source>
</evidence>
<feature type="region of interest" description="Disordered" evidence="10">
    <location>
        <begin position="170"/>
        <end position="246"/>
    </location>
</feature>
<sequence>MSCQRRPFCSSETSTNSSNSNWDSAAMTTSSASPSSSGSAASSPAPAVSSALPSPSPSASSASSSACCCADNGTGSCCHSSSSALRIFSATSSTSSSGTSPRPEECHRYIPANNDHRQCHHKHYKEHTKCFSTGGIIAEAKFKRWPCCLINFERADEKSSSCPSLAALFSREENPSGSNSTRPSSASPTHQRKISQHHNRNRQKRNQQHNQRHHRDRRTTAEEGTEKAATNSSSSKSFKSRNPPPSASLRVVCATFVNHWRSRVGGAGLLLLLLQFLWVPPYLCFANYLERCLLPLRVYCYNAPDLLAVRTPLRAGPAACAAHFFANNAAHWAQRHAKQRFPSPNSTCSLNGTLPVLLRPWRAIADNESSIQRIIVIRSAPRASEYRKYIRDSWKPAVERLNGPVVFVSGRDGTELAEENGQHGDILQLDFEDSYRNLTLKMMGIYRFFTENTPVQQIVVINDDTIVNATALDQLLRAQVPSQVQKGENRYMIGKVSRAYPRIVFPWLPWHVDSELYPHKCYPPFVQGSSFVISRAAATEVLRHVCAFPGFAIHLDDILMGLLTNCLGISNIHRDGFDVGHSLDSFTVFHYQFSRYSSFALSEMFGRVRHLL</sequence>
<feature type="compositionally biased region" description="Polar residues" evidence="10">
    <location>
        <begin position="175"/>
        <end position="189"/>
    </location>
</feature>
<evidence type="ECO:0000256" key="9">
    <source>
        <dbReference type="ARBA" id="ARBA00023136"/>
    </source>
</evidence>
<proteinExistence type="inferred from homology"/>
<evidence type="ECO:0000256" key="7">
    <source>
        <dbReference type="ARBA" id="ARBA00022989"/>
    </source>
</evidence>
<keyword evidence="9" id="KW-0472">Membrane</keyword>
<keyword evidence="6" id="KW-0735">Signal-anchor</keyword>
<evidence type="ECO:0000256" key="10">
    <source>
        <dbReference type="SAM" id="MobiDB-lite"/>
    </source>
</evidence>
<name>A0ABD2KN32_HETSC</name>
<reference evidence="11 12" key="1">
    <citation type="submission" date="2024-10" db="EMBL/GenBank/DDBJ databases">
        <authorList>
            <person name="Kim D."/>
        </authorList>
    </citation>
    <scope>NUCLEOTIDE SEQUENCE [LARGE SCALE GENOMIC DNA]</scope>
    <source>
        <strain evidence="11">Taebaek</strain>
    </source>
</reference>
<evidence type="ECO:0000256" key="4">
    <source>
        <dbReference type="ARBA" id="ARBA00022679"/>
    </source>
</evidence>
<dbReference type="PANTHER" id="PTHR11214:SF378">
    <property type="entry name" value="BETA-1,3-GALACTOSYLTRANSFERASE 4"/>
    <property type="match status" value="1"/>
</dbReference>
<dbReference type="Gene3D" id="3.90.550.50">
    <property type="match status" value="1"/>
</dbReference>
<keyword evidence="5" id="KW-0812">Transmembrane</keyword>
<keyword evidence="12" id="KW-1185">Reference proteome</keyword>
<evidence type="ECO:0000313" key="12">
    <source>
        <dbReference type="Proteomes" id="UP001620645"/>
    </source>
</evidence>
<gene>
    <name evidence="11" type="ORF">niasHS_000007</name>
</gene>
<dbReference type="Pfam" id="PF01762">
    <property type="entry name" value="Galactosyl_T"/>
    <property type="match status" value="1"/>
</dbReference>
<dbReference type="GO" id="GO:0016757">
    <property type="term" value="F:glycosyltransferase activity"/>
    <property type="evidence" value="ECO:0007669"/>
    <property type="project" value="UniProtKB-KW"/>
</dbReference>
<protein>
    <recommendedName>
        <fullName evidence="13">Hexosyltransferase</fullName>
    </recommendedName>
</protein>
<keyword evidence="4" id="KW-0808">Transferase</keyword>
<evidence type="ECO:0000256" key="3">
    <source>
        <dbReference type="ARBA" id="ARBA00022676"/>
    </source>
</evidence>